<evidence type="ECO:0000313" key="6">
    <source>
        <dbReference type="EMBL" id="RTS39859.1"/>
    </source>
</evidence>
<dbReference type="EMBL" id="RXTL01000049">
    <property type="protein sequence ID" value="RTS39859.1"/>
    <property type="molecule type" value="Genomic_DNA"/>
</dbReference>
<dbReference type="Proteomes" id="UP000045039">
    <property type="component" value="Unassembled WGS sequence"/>
</dbReference>
<reference evidence="1" key="1">
    <citation type="journal article" date="2015" name="MBio">
        <title>Phylogenetic Distribution of CRISPR-Cas Systems in Antibiotic-Resistant Pseudomonas aeruginosa.</title>
        <authorList>
            <person name="van Belkum A."/>
            <person name="Soriaga L.B."/>
            <person name="LaFave M.C."/>
            <person name="Akella S."/>
            <person name="Veyrieras J.B."/>
            <person name="Barbu E.M."/>
            <person name="Shortridge D."/>
            <person name="Blanc B."/>
            <person name="Hannum G."/>
            <person name="Zambardi G."/>
            <person name="Miller K."/>
            <person name="Enright M.C."/>
            <person name="Mugnier N."/>
            <person name="Brami D."/>
            <person name="Schicklin S."/>
            <person name="Felderman M."/>
            <person name="Schwartz A.S."/>
            <person name="Richardson T.H."/>
            <person name="Peterson T.C."/>
            <person name="Hubby B."/>
            <person name="Cady K.C."/>
        </authorList>
    </citation>
    <scope>NUCLEOTIDE SEQUENCE</scope>
    <source>
        <strain evidence="1">WH-SGI-V-07174</strain>
    </source>
</reference>
<gene>
    <name evidence="4" type="ORF">CAZ10_38155</name>
    <name evidence="5" type="ORF">DT376_01155</name>
    <name evidence="6" type="ORF">DY940_31105</name>
    <name evidence="3" type="ORF">GUL26_14250</name>
    <name evidence="7" type="ORF">L4V69_31210</name>
    <name evidence="2" type="ORF">PAERUG_P19_London_7_VIM_2_05_10_04603</name>
</gene>
<evidence type="ECO:0000313" key="8">
    <source>
        <dbReference type="Proteomes" id="UP000045039"/>
    </source>
</evidence>
<proteinExistence type="predicted"/>
<reference evidence="2" key="2">
    <citation type="submission" date="2015-06" db="EMBL/GenBank/DDBJ databases">
        <authorList>
            <person name="Radhakrishnan R."/>
            <person name="Underwood A."/>
            <person name="Al-Shahib A."/>
        </authorList>
    </citation>
    <scope>NUCLEOTIDE SEQUENCE</scope>
    <source>
        <strain evidence="2">P19_London_7_VIM_2_05_10</strain>
    </source>
</reference>
<evidence type="ECO:0000313" key="7">
    <source>
        <dbReference type="EMBL" id="WOS76918.1"/>
    </source>
</evidence>
<name>A0A080VW53_PSEAI</name>
<reference evidence="8" key="3">
    <citation type="submission" date="2015-06" db="EMBL/GenBank/DDBJ databases">
        <authorList>
            <person name="Radhakrishnan Rajesh"/>
            <person name="Underwood Anthony"/>
            <person name="Al-Shahib Ali"/>
        </authorList>
    </citation>
    <scope>NUCLEOTIDE SEQUENCE [LARGE SCALE GENOMIC DNA]</scope>
    <source>
        <strain evidence="8">P19_London_7_VIM_2_05_10</strain>
    </source>
</reference>
<reference evidence="7" key="9">
    <citation type="submission" date="2023-10" db="EMBL/GenBank/DDBJ databases">
        <title>Pathogen: clinical or host-associated sample.</title>
        <authorList>
            <person name="Hergert J."/>
            <person name="Casey R."/>
            <person name="Wagner J."/>
            <person name="Young E.L."/>
            <person name="Oakeson K.F."/>
        </authorList>
    </citation>
    <scope>NUCLEOTIDE SEQUENCE</scope>
    <source>
        <strain evidence="7">2021CK-01020</strain>
    </source>
</reference>
<evidence type="ECO:0000313" key="9">
    <source>
        <dbReference type="Proteomes" id="UP000194857"/>
    </source>
</evidence>
<dbReference type="Proteomes" id="UP000194857">
    <property type="component" value="Unassembled WGS sequence"/>
</dbReference>
<dbReference type="RefSeq" id="WP_003099791.1">
    <property type="nucleotide sequence ID" value="NZ_AP040361.1"/>
</dbReference>
<dbReference type="EMBL" id="WXZT01000010">
    <property type="protein sequence ID" value="MZZ13415.1"/>
    <property type="molecule type" value="Genomic_DNA"/>
</dbReference>
<reference evidence="6 11" key="6">
    <citation type="submission" date="2018-12" db="EMBL/GenBank/DDBJ databases">
        <title>Pseudomonas aeruginosa Diversity Panel.</title>
        <authorList>
            <person name="Snesrud E."/>
            <person name="Mcgann P."/>
        </authorList>
    </citation>
    <scope>NUCLEOTIDE SEQUENCE [LARGE SCALE GENOMIC DNA]</scope>
    <source>
        <strain evidence="6 11">MRSN6241</strain>
    </source>
</reference>
<dbReference type="Proteomes" id="UP000276985">
    <property type="component" value="Unassembled WGS sequence"/>
</dbReference>
<evidence type="ECO:0000313" key="1">
    <source>
        <dbReference type="EMBL" id="ALY08324.1"/>
    </source>
</evidence>
<evidence type="ECO:0000313" key="2">
    <source>
        <dbReference type="EMBL" id="CRP47846.1"/>
    </source>
</evidence>
<reference evidence="4 9" key="4">
    <citation type="submission" date="2017-05" db="EMBL/GenBank/DDBJ databases">
        <authorList>
            <person name="Song R."/>
            <person name="Chenine A.L."/>
            <person name="Ruprecht R.M."/>
        </authorList>
    </citation>
    <scope>NUCLEOTIDE SEQUENCE [LARGE SCALE GENOMIC DNA]</scope>
    <source>
        <strain evidence="4 9">S567_C10_BS</strain>
    </source>
</reference>
<dbReference type="AlphaFoldDB" id="A0A080VW53"/>
<evidence type="ECO:0000313" key="11">
    <source>
        <dbReference type="Proteomes" id="UP000276985"/>
    </source>
</evidence>
<protein>
    <submittedName>
        <fullName evidence="4">Uncharacterized protein</fullName>
    </submittedName>
</protein>
<dbReference type="Proteomes" id="UP000253594">
    <property type="component" value="Unassembled WGS sequence"/>
</dbReference>
<evidence type="ECO:0000313" key="4">
    <source>
        <dbReference type="EMBL" id="OTI52926.1"/>
    </source>
</evidence>
<dbReference type="Proteomes" id="UP001297540">
    <property type="component" value="Chromosome"/>
</dbReference>
<dbReference type="EMBL" id="KT887560">
    <property type="protein sequence ID" value="ALY08324.1"/>
    <property type="molecule type" value="Genomic_DNA"/>
</dbReference>
<dbReference type="EMBL" id="NFFZ01000070">
    <property type="protein sequence ID" value="OTI52926.1"/>
    <property type="molecule type" value="Genomic_DNA"/>
</dbReference>
<organism evidence="4 9">
    <name type="scientific">Pseudomonas aeruginosa</name>
    <dbReference type="NCBI Taxonomy" id="287"/>
    <lineage>
        <taxon>Bacteria</taxon>
        <taxon>Pseudomonadati</taxon>
        <taxon>Pseudomonadota</taxon>
        <taxon>Gammaproteobacteria</taxon>
        <taxon>Pseudomonadales</taxon>
        <taxon>Pseudomonadaceae</taxon>
        <taxon>Pseudomonas</taxon>
    </lineage>
</organism>
<dbReference type="Proteomes" id="UP000644192">
    <property type="component" value="Unassembled WGS sequence"/>
</dbReference>
<evidence type="ECO:0000313" key="5">
    <source>
        <dbReference type="EMBL" id="RCI76667.1"/>
    </source>
</evidence>
<dbReference type="EMBL" id="QORE01000013">
    <property type="protein sequence ID" value="RCI76667.1"/>
    <property type="molecule type" value="Genomic_DNA"/>
</dbReference>
<reference evidence="5 10" key="5">
    <citation type="submission" date="2018-07" db="EMBL/GenBank/DDBJ databases">
        <title>Mechanisms of high-level aminoglycoside resistance among Gram-negative pathogens in Brazil.</title>
        <authorList>
            <person name="Ballaben A.S."/>
            <person name="Darini A.L.C."/>
            <person name="Doi Y."/>
        </authorList>
    </citation>
    <scope>NUCLEOTIDE SEQUENCE [LARGE SCALE GENOMIC DNA]</scope>
    <source>
        <strain evidence="5 10">B2-305</strain>
    </source>
</reference>
<evidence type="ECO:0000313" key="10">
    <source>
        <dbReference type="Proteomes" id="UP000253594"/>
    </source>
</evidence>
<reference evidence="7" key="8">
    <citation type="submission" date="2023-06" db="EMBL/GenBank/DDBJ databases">
        <authorList>
            <consortium name="Clinical and Environmental Microbiology Branch: Whole genome sequencing antimicrobial resistance pathogens in the healthcare setting"/>
        </authorList>
    </citation>
    <scope>NUCLEOTIDE SEQUENCE</scope>
    <source>
        <strain evidence="7">2021CK-01020</strain>
    </source>
</reference>
<evidence type="ECO:0000313" key="3">
    <source>
        <dbReference type="EMBL" id="MZZ13415.1"/>
    </source>
</evidence>
<reference evidence="3" key="7">
    <citation type="submission" date="2020-01" db="EMBL/GenBank/DDBJ databases">
        <title>Bacteria Cultured from War Wounds Associated with the Conflict in Eastern Ukraine.</title>
        <authorList>
            <person name="Snesrud E."/>
            <person name="Galac M.R."/>
            <person name="Mc Gann P."/>
            <person name="Valentine K."/>
            <person name="Viacheslav K."/>
        </authorList>
    </citation>
    <scope>NUCLEOTIDE SEQUENCE</scope>
    <source>
        <strain evidence="3">VNMU148</strain>
    </source>
</reference>
<dbReference type="EMBL" id="CP136986">
    <property type="protein sequence ID" value="WOS76918.1"/>
    <property type="molecule type" value="Genomic_DNA"/>
</dbReference>
<dbReference type="EMBL" id="CVVU01000223">
    <property type="protein sequence ID" value="CRP47846.1"/>
    <property type="molecule type" value="Genomic_DNA"/>
</dbReference>
<sequence length="116" mass="12960">MTSLNNHSSAGHTAAYLKLPIVLTNAAWLRLVYLANPARVDEMGTRLASVVQTAWQELSLQPTAKHIQFHLYHKEEEGQDRALALLVLSIVEPSDEPSYLRIELQEESLPGNPDTE</sequence>
<accession>A0A080VW53</accession>
<dbReference type="PATRIC" id="fig|287.1477.peg.3914"/>